<evidence type="ECO:0000256" key="1">
    <source>
        <dbReference type="ARBA" id="ARBA00004162"/>
    </source>
</evidence>
<evidence type="ECO:0000256" key="2">
    <source>
        <dbReference type="ARBA" id="ARBA00008149"/>
    </source>
</evidence>
<evidence type="ECO:0000256" key="9">
    <source>
        <dbReference type="ARBA" id="ARBA00023136"/>
    </source>
</evidence>
<reference evidence="12" key="1">
    <citation type="journal article" date="2019" name="Int. J. Syst. Evol. Microbiol.">
        <title>The Global Catalogue of Microorganisms (GCM) 10K type strain sequencing project: providing services to taxonomists for standard genome sequencing and annotation.</title>
        <authorList>
            <consortium name="The Broad Institute Genomics Platform"/>
            <consortium name="The Broad Institute Genome Sequencing Center for Infectious Disease"/>
            <person name="Wu L."/>
            <person name="Ma J."/>
        </authorList>
    </citation>
    <scope>NUCLEOTIDE SEQUENCE [LARGE SCALE GENOMIC DNA]</scope>
    <source>
        <strain evidence="12">JCM 18298</strain>
    </source>
</reference>
<keyword evidence="12" id="KW-1185">Reference proteome</keyword>
<sequence length="496" mass="51664">MPAQLTTRAQVNGYRFLLRRLDHALVRRDVRMLHDPMRSQTRSLIVGAILGILVIAGAVILSFIRPQGSIGNSLIVMGKETGALYVVVTDEQKNQQLHPALNLASARLITGSSEAPNSVKDDKLGSMPRGPLLGIPGAPAALPGSGQGDHSEWALCEAVQLSSTGSASASAGVLTTVLAGQPELNERVRRTGQDEALLVRRDGKVYLVYDGKRAEVDTADAAVSRSLDLGAYKARPVGTGLLDAATAVPPLTVPDIPQAGQPGPGALSEVPVGGVISVAGAGNGAPQENYVVLADGVQRVTDFAAQVLRTADSQGMREIKSMAPDVLSNMPVLHTLPLDHFPERAPKILAAEDAPVACIDWSKTHGVGGTEAPSDRAVVSLVAGTALPLSDSATPVPLATQDGTGDRVDTTYIPPTTGEFVQVTGMEPGSPRRGSLFYVADNGIRYAVPDKETATVLGLGDKPRLAPWAVIGQLVPGPTLSKQNALVSHDTLPTGN</sequence>
<dbReference type="InterPro" id="IPR044857">
    <property type="entry name" value="T7SS_EccB_R1"/>
</dbReference>
<dbReference type="NCBIfam" id="TIGR03919">
    <property type="entry name" value="T7SS_EccB"/>
    <property type="match status" value="1"/>
</dbReference>
<accession>A0ABP9L0F8</accession>
<keyword evidence="5" id="KW-0547">Nucleotide-binding</keyword>
<evidence type="ECO:0000256" key="5">
    <source>
        <dbReference type="ARBA" id="ARBA00022741"/>
    </source>
</evidence>
<dbReference type="Proteomes" id="UP001500603">
    <property type="component" value="Unassembled WGS sequence"/>
</dbReference>
<keyword evidence="3" id="KW-1003">Cell membrane</keyword>
<proteinExistence type="inferred from homology"/>
<keyword evidence="4 10" id="KW-0812">Transmembrane</keyword>
<evidence type="ECO:0000313" key="12">
    <source>
        <dbReference type="Proteomes" id="UP001500603"/>
    </source>
</evidence>
<organism evidence="11 12">
    <name type="scientific">Nocardia callitridis</name>
    <dbReference type="NCBI Taxonomy" id="648753"/>
    <lineage>
        <taxon>Bacteria</taxon>
        <taxon>Bacillati</taxon>
        <taxon>Actinomycetota</taxon>
        <taxon>Actinomycetes</taxon>
        <taxon>Mycobacteriales</taxon>
        <taxon>Nocardiaceae</taxon>
        <taxon>Nocardia</taxon>
    </lineage>
</organism>
<dbReference type="PANTHER" id="PTHR40765:SF2">
    <property type="entry name" value="ESX-2 SECRETION SYSTEM ATPASE ECCB2"/>
    <property type="match status" value="1"/>
</dbReference>
<keyword evidence="6" id="KW-0378">Hydrolase</keyword>
<dbReference type="Gene3D" id="2.40.50.910">
    <property type="entry name" value="Type VII secretion system EccB, repeat 3 domain"/>
    <property type="match status" value="1"/>
</dbReference>
<name>A0ABP9L0F8_9NOCA</name>
<evidence type="ECO:0000256" key="10">
    <source>
        <dbReference type="SAM" id="Phobius"/>
    </source>
</evidence>
<dbReference type="EMBL" id="BAABJM010000008">
    <property type="protein sequence ID" value="GAA5067234.1"/>
    <property type="molecule type" value="Genomic_DNA"/>
</dbReference>
<feature type="transmembrane region" description="Helical" evidence="10">
    <location>
        <begin position="44"/>
        <end position="64"/>
    </location>
</feature>
<evidence type="ECO:0000256" key="6">
    <source>
        <dbReference type="ARBA" id="ARBA00022801"/>
    </source>
</evidence>
<gene>
    <name evidence="11" type="primary">eccB_3</name>
    <name evidence="11" type="ORF">GCM10023318_56150</name>
</gene>
<comment type="caution">
    <text evidence="11">The sequence shown here is derived from an EMBL/GenBank/DDBJ whole genome shotgun (WGS) entry which is preliminary data.</text>
</comment>
<dbReference type="RefSeq" id="WP_345499253.1">
    <property type="nucleotide sequence ID" value="NZ_BAABJM010000008.1"/>
</dbReference>
<keyword evidence="7" id="KW-0067">ATP-binding</keyword>
<dbReference type="Pfam" id="PF05108">
    <property type="entry name" value="T7SS_ESX1_EccB"/>
    <property type="match status" value="1"/>
</dbReference>
<comment type="subcellular location">
    <subcellularLocation>
        <location evidence="1">Cell membrane</location>
        <topology evidence="1">Single-pass membrane protein</topology>
    </subcellularLocation>
</comment>
<evidence type="ECO:0000256" key="4">
    <source>
        <dbReference type="ARBA" id="ARBA00022692"/>
    </source>
</evidence>
<comment type="similarity">
    <text evidence="2">Belongs to the EccB family.</text>
</comment>
<dbReference type="InterPro" id="IPR042485">
    <property type="entry name" value="T7SS_EccB_R3"/>
</dbReference>
<protein>
    <submittedName>
        <fullName evidence="11">Type VII secretion protein EccB</fullName>
    </submittedName>
</protein>
<evidence type="ECO:0000256" key="7">
    <source>
        <dbReference type="ARBA" id="ARBA00022840"/>
    </source>
</evidence>
<evidence type="ECO:0000256" key="8">
    <source>
        <dbReference type="ARBA" id="ARBA00022989"/>
    </source>
</evidence>
<keyword evidence="9 10" id="KW-0472">Membrane</keyword>
<dbReference type="PANTHER" id="PTHR40765">
    <property type="entry name" value="ESX-2 SECRETION SYSTEM ATPASE ECCB2"/>
    <property type="match status" value="1"/>
</dbReference>
<dbReference type="Gene3D" id="3.30.2390.20">
    <property type="entry name" value="Type VII secretion system EccB, repeat 1 domain"/>
    <property type="match status" value="1"/>
</dbReference>
<evidence type="ECO:0000313" key="11">
    <source>
        <dbReference type="EMBL" id="GAA5067234.1"/>
    </source>
</evidence>
<keyword evidence="8 10" id="KW-1133">Transmembrane helix</keyword>
<evidence type="ECO:0000256" key="3">
    <source>
        <dbReference type="ARBA" id="ARBA00022475"/>
    </source>
</evidence>
<dbReference type="InterPro" id="IPR007795">
    <property type="entry name" value="T7SS_EccB"/>
</dbReference>